<dbReference type="EMBL" id="CM056743">
    <property type="protein sequence ID" value="KAJ8673703.1"/>
    <property type="molecule type" value="Genomic_DNA"/>
</dbReference>
<evidence type="ECO:0000313" key="1">
    <source>
        <dbReference type="EMBL" id="KAJ8673703.1"/>
    </source>
</evidence>
<reference evidence="1" key="1">
    <citation type="submission" date="2023-04" db="EMBL/GenBank/DDBJ databases">
        <title>A chromosome-level genome assembly of the parasitoid wasp Eretmocerus hayati.</title>
        <authorList>
            <person name="Zhong Y."/>
            <person name="Liu S."/>
            <person name="Liu Y."/>
        </authorList>
    </citation>
    <scope>NUCLEOTIDE SEQUENCE</scope>
    <source>
        <strain evidence="1">ZJU_SS_LIU_2023</strain>
    </source>
</reference>
<keyword evidence="2" id="KW-1185">Reference proteome</keyword>
<name>A0ACC2NR77_9HYME</name>
<dbReference type="Proteomes" id="UP001239111">
    <property type="component" value="Chromosome 3"/>
</dbReference>
<comment type="caution">
    <text evidence="1">The sequence shown here is derived from an EMBL/GenBank/DDBJ whole genome shotgun (WGS) entry which is preliminary data.</text>
</comment>
<gene>
    <name evidence="1" type="ORF">QAD02_004965</name>
</gene>
<protein>
    <submittedName>
        <fullName evidence="1">Uncharacterized protein</fullName>
    </submittedName>
</protein>
<accession>A0ACC2NR77</accession>
<proteinExistence type="predicted"/>
<evidence type="ECO:0000313" key="2">
    <source>
        <dbReference type="Proteomes" id="UP001239111"/>
    </source>
</evidence>
<sequence length="235" mass="26937">MEEEKTPDILERFSAFMERDTRGEEILTYGLAGIGLLTALYKIRPFAKFTKPSQVPKHFFKKKVVLEGVVHNVEPGEQPYLLVDHKPLVPIPRLGNPKFLPVKVAGVNVTGSGISWLQTVVKGQKITFLPIHKDDKFLACIVMVPQKEKDPICVGKELVRVGFGTVSELHNVSTEDKELKLYEKSLLLAQKWAEKRRNGIWFYKYSPTIFWRVRNSIDNKLKNTLPVFMVKYLNI</sequence>
<organism evidence="1 2">
    <name type="scientific">Eretmocerus hayati</name>
    <dbReference type="NCBI Taxonomy" id="131215"/>
    <lineage>
        <taxon>Eukaryota</taxon>
        <taxon>Metazoa</taxon>
        <taxon>Ecdysozoa</taxon>
        <taxon>Arthropoda</taxon>
        <taxon>Hexapoda</taxon>
        <taxon>Insecta</taxon>
        <taxon>Pterygota</taxon>
        <taxon>Neoptera</taxon>
        <taxon>Endopterygota</taxon>
        <taxon>Hymenoptera</taxon>
        <taxon>Apocrita</taxon>
        <taxon>Proctotrupomorpha</taxon>
        <taxon>Chalcidoidea</taxon>
        <taxon>Aphelinidae</taxon>
        <taxon>Aphelininae</taxon>
        <taxon>Eretmocerus</taxon>
    </lineage>
</organism>